<comment type="caution">
    <text evidence="1">The sequence shown here is derived from an EMBL/GenBank/DDBJ whole genome shotgun (WGS) entry which is preliminary data.</text>
</comment>
<protein>
    <submittedName>
        <fullName evidence="1">Uncharacterized protein</fullName>
    </submittedName>
</protein>
<dbReference type="AlphaFoldDB" id="A0A0F9G3Z4"/>
<dbReference type="GO" id="GO:0006310">
    <property type="term" value="P:DNA recombination"/>
    <property type="evidence" value="ECO:0007669"/>
    <property type="project" value="InterPro"/>
</dbReference>
<sequence length="152" mass="17155">MGRGKAGKARRAGGVVCCEGELNFPIVLEIPRATPSNNQVLRAYRNGHAKKRLRQLWELELACALKGNRGPMKRYVEKNRPRMRLTVLCRRKRLLDPDNLRGGLKPILDAAKNIGLIVDDRLEFLDHPDPVQEKCGKMRPVTVIEISPVEVV</sequence>
<name>A0A0F9G3Z4_9ZZZZ</name>
<dbReference type="Gene3D" id="3.30.1330.70">
    <property type="entry name" value="Holliday junction resolvase RusA"/>
    <property type="match status" value="1"/>
</dbReference>
<reference evidence="1" key="1">
    <citation type="journal article" date="2015" name="Nature">
        <title>Complex archaea that bridge the gap between prokaryotes and eukaryotes.</title>
        <authorList>
            <person name="Spang A."/>
            <person name="Saw J.H."/>
            <person name="Jorgensen S.L."/>
            <person name="Zaremba-Niedzwiedzka K."/>
            <person name="Martijn J."/>
            <person name="Lind A.E."/>
            <person name="van Eijk R."/>
            <person name="Schleper C."/>
            <person name="Guy L."/>
            <person name="Ettema T.J."/>
        </authorList>
    </citation>
    <scope>NUCLEOTIDE SEQUENCE</scope>
</reference>
<dbReference type="SUPFAM" id="SSF103084">
    <property type="entry name" value="Holliday junction resolvase RusA"/>
    <property type="match status" value="1"/>
</dbReference>
<dbReference type="GO" id="GO:0000287">
    <property type="term" value="F:magnesium ion binding"/>
    <property type="evidence" value="ECO:0007669"/>
    <property type="project" value="InterPro"/>
</dbReference>
<organism evidence="1">
    <name type="scientific">marine sediment metagenome</name>
    <dbReference type="NCBI Taxonomy" id="412755"/>
    <lineage>
        <taxon>unclassified sequences</taxon>
        <taxon>metagenomes</taxon>
        <taxon>ecological metagenomes</taxon>
    </lineage>
</organism>
<dbReference type="EMBL" id="LAZR01021474">
    <property type="protein sequence ID" value="KKL85201.1"/>
    <property type="molecule type" value="Genomic_DNA"/>
</dbReference>
<accession>A0A0F9G3Z4</accession>
<proteinExistence type="predicted"/>
<dbReference type="GO" id="GO:0006281">
    <property type="term" value="P:DNA repair"/>
    <property type="evidence" value="ECO:0007669"/>
    <property type="project" value="InterPro"/>
</dbReference>
<evidence type="ECO:0000313" key="1">
    <source>
        <dbReference type="EMBL" id="KKL85201.1"/>
    </source>
</evidence>
<gene>
    <name evidence="1" type="ORF">LCGC14_1957100</name>
</gene>
<dbReference type="InterPro" id="IPR036614">
    <property type="entry name" value="RusA-like_sf"/>
</dbReference>